<dbReference type="AlphaFoldDB" id="A0A9W7BHP4"/>
<dbReference type="PANTHER" id="PTHR35609:SF1">
    <property type="entry name" value="MACRO DOMAIN-CONTAINING PROTEIN"/>
    <property type="match status" value="1"/>
</dbReference>
<organism evidence="1 2">
    <name type="scientific">Triparma verrucosa</name>
    <dbReference type="NCBI Taxonomy" id="1606542"/>
    <lineage>
        <taxon>Eukaryota</taxon>
        <taxon>Sar</taxon>
        <taxon>Stramenopiles</taxon>
        <taxon>Ochrophyta</taxon>
        <taxon>Bolidophyceae</taxon>
        <taxon>Parmales</taxon>
        <taxon>Triparmaceae</taxon>
        <taxon>Triparma</taxon>
    </lineage>
</organism>
<name>A0A9W7BHP4_9STRA</name>
<protein>
    <submittedName>
        <fullName evidence="1">Uncharacterized protein</fullName>
    </submittedName>
</protein>
<dbReference type="PANTHER" id="PTHR35609">
    <property type="entry name" value="MACRO DOMAIN-CONTAINING PROTEIN"/>
    <property type="match status" value="1"/>
</dbReference>
<evidence type="ECO:0000313" key="1">
    <source>
        <dbReference type="EMBL" id="GMH87862.1"/>
    </source>
</evidence>
<sequence>MTWFKDAFGFTESEATPSEITSRFSVEPVEDGSGEETLCCPSGTRYHLGNFDILSSKQLRESTQVAQTTTSMGGITFANTHGDVRSFHTKFAAESSTTLIQAASQFNCLEMVGPSVTPDKGITIYERDRTQGPACALSCPAATLYRNYLVYGGRGQCGRNSQINTLSLVDDLIDRYANNYYTIRNGYAWPPPGKMAELTERLNGDEALCEDIRQSVQVGIHWNTEVKATGKKVCQVFASATPVAYAKDTSSSDWKLFSTLVLDGMYEATLAAALKLQRERGVRIRVVLTLLGGGAFGNNMTWILDAIERACLIFKNEALDIELLHYSPPGSRFADFATKLKRKISR</sequence>
<gene>
    <name evidence="1" type="ORF">TrVE_jg6826</name>
</gene>
<proteinExistence type="predicted"/>
<dbReference type="Proteomes" id="UP001165160">
    <property type="component" value="Unassembled WGS sequence"/>
</dbReference>
<accession>A0A9W7BHP4</accession>
<evidence type="ECO:0000313" key="2">
    <source>
        <dbReference type="Proteomes" id="UP001165160"/>
    </source>
</evidence>
<keyword evidence="2" id="KW-1185">Reference proteome</keyword>
<reference evidence="2" key="1">
    <citation type="journal article" date="2023" name="Commun. Biol.">
        <title>Genome analysis of Parmales, the sister group of diatoms, reveals the evolutionary specialization of diatoms from phago-mixotrophs to photoautotrophs.</title>
        <authorList>
            <person name="Ban H."/>
            <person name="Sato S."/>
            <person name="Yoshikawa S."/>
            <person name="Yamada K."/>
            <person name="Nakamura Y."/>
            <person name="Ichinomiya M."/>
            <person name="Sato N."/>
            <person name="Blanc-Mathieu R."/>
            <person name="Endo H."/>
            <person name="Kuwata A."/>
            <person name="Ogata H."/>
        </authorList>
    </citation>
    <scope>NUCLEOTIDE SEQUENCE [LARGE SCALE GENOMIC DNA]</scope>
    <source>
        <strain evidence="2">NIES 3699</strain>
    </source>
</reference>
<dbReference type="EMBL" id="BRXX01000076">
    <property type="protein sequence ID" value="GMH87862.1"/>
    <property type="molecule type" value="Genomic_DNA"/>
</dbReference>
<comment type="caution">
    <text evidence="1">The sequence shown here is derived from an EMBL/GenBank/DDBJ whole genome shotgun (WGS) entry which is preliminary data.</text>
</comment>